<dbReference type="Proteomes" id="UP001595379">
    <property type="component" value="Unassembled WGS sequence"/>
</dbReference>
<keyword evidence="1" id="KW-0812">Transmembrane</keyword>
<dbReference type="EMBL" id="JBHRSV010000001">
    <property type="protein sequence ID" value="MFC2925096.1"/>
    <property type="molecule type" value="Genomic_DNA"/>
</dbReference>
<keyword evidence="3" id="KW-1185">Reference proteome</keyword>
<evidence type="ECO:0000313" key="3">
    <source>
        <dbReference type="Proteomes" id="UP001595379"/>
    </source>
</evidence>
<accession>A0ABV6ZUH6</accession>
<feature type="transmembrane region" description="Helical" evidence="1">
    <location>
        <begin position="111"/>
        <end position="131"/>
    </location>
</feature>
<name>A0ABV6ZUH6_9PROT</name>
<evidence type="ECO:0000313" key="2">
    <source>
        <dbReference type="EMBL" id="MFC2925096.1"/>
    </source>
</evidence>
<keyword evidence="1" id="KW-1133">Transmembrane helix</keyword>
<reference evidence="3" key="1">
    <citation type="journal article" date="2019" name="Int. J. Syst. Evol. Microbiol.">
        <title>The Global Catalogue of Microorganisms (GCM) 10K type strain sequencing project: providing services to taxonomists for standard genome sequencing and annotation.</title>
        <authorList>
            <consortium name="The Broad Institute Genomics Platform"/>
            <consortium name="The Broad Institute Genome Sequencing Center for Infectious Disease"/>
            <person name="Wu L."/>
            <person name="Ma J."/>
        </authorList>
    </citation>
    <scope>NUCLEOTIDE SEQUENCE [LARGE SCALE GENOMIC DNA]</scope>
    <source>
        <strain evidence="3">KCTC 52487</strain>
    </source>
</reference>
<organism evidence="2 3">
    <name type="scientific">Hyphobacterium vulgare</name>
    <dbReference type="NCBI Taxonomy" id="1736751"/>
    <lineage>
        <taxon>Bacteria</taxon>
        <taxon>Pseudomonadati</taxon>
        <taxon>Pseudomonadota</taxon>
        <taxon>Alphaproteobacteria</taxon>
        <taxon>Maricaulales</taxon>
        <taxon>Maricaulaceae</taxon>
        <taxon>Hyphobacterium</taxon>
    </lineage>
</organism>
<comment type="caution">
    <text evidence="2">The sequence shown here is derived from an EMBL/GenBank/DDBJ whole genome shotgun (WGS) entry which is preliminary data.</text>
</comment>
<dbReference type="RefSeq" id="WP_343163976.1">
    <property type="nucleotide sequence ID" value="NZ_JBHRSV010000001.1"/>
</dbReference>
<evidence type="ECO:0008006" key="4">
    <source>
        <dbReference type="Google" id="ProtNLM"/>
    </source>
</evidence>
<feature type="transmembrane region" description="Helical" evidence="1">
    <location>
        <begin position="36"/>
        <end position="58"/>
    </location>
</feature>
<keyword evidence="1" id="KW-0472">Membrane</keyword>
<evidence type="ECO:0000256" key="1">
    <source>
        <dbReference type="SAM" id="Phobius"/>
    </source>
</evidence>
<sequence>MIEIRQPVSALVVRGAVLLAAAGLVAKQAVSGDGSAWTLLIAPAFYLSAMWALSGVFAQVDRGVAFGPAMVTALRLAGYALLAGAFAAVILQPSLIHLIANGFTEMRGVRLDWSVANLMLALLGFTLFLIARRGADLKARLEEFV</sequence>
<gene>
    <name evidence="2" type="ORF">ACFOOR_03145</name>
</gene>
<protein>
    <recommendedName>
        <fullName evidence="4">DUF2975 domain-containing protein</fullName>
    </recommendedName>
</protein>
<feature type="transmembrane region" description="Helical" evidence="1">
    <location>
        <begin position="79"/>
        <end position="99"/>
    </location>
</feature>
<proteinExistence type="predicted"/>